<dbReference type="RefSeq" id="WP_327789895.1">
    <property type="nucleotide sequence ID" value="NZ_JARGEQ010000135.1"/>
</dbReference>
<evidence type="ECO:0000313" key="2">
    <source>
        <dbReference type="Proteomes" id="UP001301140"/>
    </source>
</evidence>
<comment type="caution">
    <text evidence="1">The sequence shown here is derived from an EMBL/GenBank/DDBJ whole genome shotgun (WGS) entry which is preliminary data.</text>
</comment>
<dbReference type="AlphaFoldDB" id="A0AAP4D7R9"/>
<dbReference type="InterPro" id="IPR013078">
    <property type="entry name" value="His_Pase_superF_clade-1"/>
</dbReference>
<reference evidence="1 2" key="1">
    <citation type="submission" date="2023-03" db="EMBL/GenBank/DDBJ databases">
        <title>YIM 152171 draft genome.</title>
        <authorList>
            <person name="Yang Z."/>
        </authorList>
    </citation>
    <scope>NUCLEOTIDE SEQUENCE [LARGE SCALE GENOMIC DNA]</scope>
    <source>
        <strain evidence="1 2">YIM 152171</strain>
    </source>
</reference>
<dbReference type="EMBL" id="JARGEQ010000135">
    <property type="protein sequence ID" value="MDF1587471.1"/>
    <property type="molecule type" value="Genomic_DNA"/>
</dbReference>
<sequence length="195" mass="20717">MRPPAILLITHPEVVIDPAVPVPDWPLSPLGRARTALFAVEPALGGVARIVSSAERKARDTAAILAQALGLTAEVEPALHENNRSATGFLPPAEFERVADAFFARPEESVRGWERAVDAQARVVEAVRRIDRGTPPGSSLAVVAHGGVGALLMAHAMAVPISRRLDQPGAGGGNWFLLERGSLALRTGWRAMPRP</sequence>
<dbReference type="Proteomes" id="UP001301140">
    <property type="component" value="Unassembled WGS sequence"/>
</dbReference>
<dbReference type="Gene3D" id="3.40.50.1240">
    <property type="entry name" value="Phosphoglycerate mutase-like"/>
    <property type="match status" value="1"/>
</dbReference>
<accession>A0AAP4D7R9</accession>
<gene>
    <name evidence="1" type="ORF">PZ740_13870</name>
</gene>
<organism evidence="1 2">
    <name type="scientific">Marinimicrococcus flavescens</name>
    <dbReference type="NCBI Taxonomy" id="3031815"/>
    <lineage>
        <taxon>Bacteria</taxon>
        <taxon>Pseudomonadati</taxon>
        <taxon>Pseudomonadota</taxon>
        <taxon>Alphaproteobacteria</taxon>
        <taxon>Geminicoccales</taxon>
        <taxon>Geminicoccaceae</taxon>
        <taxon>Marinimicrococcus</taxon>
    </lineage>
</organism>
<proteinExistence type="predicted"/>
<name>A0AAP4D7R9_9PROT</name>
<evidence type="ECO:0000313" key="1">
    <source>
        <dbReference type="EMBL" id="MDF1587471.1"/>
    </source>
</evidence>
<protein>
    <submittedName>
        <fullName evidence="1">Phosphoglycerate mutase family protein</fullName>
    </submittedName>
</protein>
<dbReference type="InterPro" id="IPR029033">
    <property type="entry name" value="His_PPase_superfam"/>
</dbReference>
<dbReference type="Pfam" id="PF00300">
    <property type="entry name" value="His_Phos_1"/>
    <property type="match status" value="1"/>
</dbReference>
<keyword evidence="2" id="KW-1185">Reference proteome</keyword>
<dbReference type="SUPFAM" id="SSF53254">
    <property type="entry name" value="Phosphoglycerate mutase-like"/>
    <property type="match status" value="1"/>
</dbReference>